<keyword evidence="4" id="KW-0804">Transcription</keyword>
<gene>
    <name evidence="6" type="ORF">SAMN05216352_12815</name>
</gene>
<dbReference type="InterPro" id="IPR036390">
    <property type="entry name" value="WH_DNA-bd_sf"/>
</dbReference>
<dbReference type="STRING" id="930129.SAMN05216352_12815"/>
<dbReference type="PANTHER" id="PTHR30126:SF40">
    <property type="entry name" value="HTH-TYPE TRANSCRIPTIONAL REGULATOR GLTR"/>
    <property type="match status" value="1"/>
</dbReference>
<evidence type="ECO:0000256" key="1">
    <source>
        <dbReference type="ARBA" id="ARBA00009437"/>
    </source>
</evidence>
<evidence type="ECO:0000313" key="7">
    <source>
        <dbReference type="Proteomes" id="UP000199017"/>
    </source>
</evidence>
<dbReference type="EMBL" id="FNDU01000028">
    <property type="protein sequence ID" value="SDJ17087.1"/>
    <property type="molecule type" value="Genomic_DNA"/>
</dbReference>
<proteinExistence type="inferred from homology"/>
<protein>
    <submittedName>
        <fullName evidence="6">DNA-binding transcriptional regulator, LysR family</fullName>
    </submittedName>
</protein>
<evidence type="ECO:0000256" key="4">
    <source>
        <dbReference type="ARBA" id="ARBA00023163"/>
    </source>
</evidence>
<dbReference type="InterPro" id="IPR036388">
    <property type="entry name" value="WH-like_DNA-bd_sf"/>
</dbReference>
<evidence type="ECO:0000313" key="6">
    <source>
        <dbReference type="EMBL" id="SDJ17087.1"/>
    </source>
</evidence>
<sequence length="288" mass="31890">MELTDLKMYMAIIEEGSITRAAEKLGYVQSNITMRVRKLESELGAQLFQRNPKGVIPTEKGLVFSNYASDILLRMDEAIRAVKEPDYPCGPLVIGVVETVASSGPFIRALSKFQSKYPEVALSLITGTSPVNYEKVLNRQLDGAFFTGEFDLSQLQVAYEIREEVVLLTAADENEPAIFPDVENTAWVVFSKGCPLRATIEDWLHGVGATPTNIVEISTLETMLNCVRAGIGYTLLTKSAAAVNDDRLRAHPVPEQYKFATTRLVSRKEQFHSKTFAAFADCVRETGI</sequence>
<dbReference type="Gene3D" id="3.40.190.290">
    <property type="match status" value="1"/>
</dbReference>
<dbReference type="InterPro" id="IPR000847">
    <property type="entry name" value="LysR_HTH_N"/>
</dbReference>
<accession>A0A1G8RJD1</accession>
<feature type="domain" description="HTH lysR-type" evidence="5">
    <location>
        <begin position="1"/>
        <end position="58"/>
    </location>
</feature>
<dbReference type="AlphaFoldDB" id="A0A1G8RJD1"/>
<dbReference type="GO" id="GO:0000976">
    <property type="term" value="F:transcription cis-regulatory region binding"/>
    <property type="evidence" value="ECO:0007669"/>
    <property type="project" value="TreeGrafter"/>
</dbReference>
<keyword evidence="3 6" id="KW-0238">DNA-binding</keyword>
<dbReference type="Proteomes" id="UP000199017">
    <property type="component" value="Unassembled WGS sequence"/>
</dbReference>
<dbReference type="SUPFAM" id="SSF46785">
    <property type="entry name" value="Winged helix' DNA-binding domain"/>
    <property type="match status" value="1"/>
</dbReference>
<dbReference type="PROSITE" id="PS50931">
    <property type="entry name" value="HTH_LYSR"/>
    <property type="match status" value="1"/>
</dbReference>
<evidence type="ECO:0000256" key="2">
    <source>
        <dbReference type="ARBA" id="ARBA00023015"/>
    </source>
</evidence>
<dbReference type="GO" id="GO:0003700">
    <property type="term" value="F:DNA-binding transcription factor activity"/>
    <property type="evidence" value="ECO:0007669"/>
    <property type="project" value="InterPro"/>
</dbReference>
<dbReference type="RefSeq" id="WP_091588300.1">
    <property type="nucleotide sequence ID" value="NZ_FNDU01000028.1"/>
</dbReference>
<dbReference type="PANTHER" id="PTHR30126">
    <property type="entry name" value="HTH-TYPE TRANSCRIPTIONAL REGULATOR"/>
    <property type="match status" value="1"/>
</dbReference>
<dbReference type="Pfam" id="PF03466">
    <property type="entry name" value="LysR_substrate"/>
    <property type="match status" value="1"/>
</dbReference>
<dbReference type="SUPFAM" id="SSF53850">
    <property type="entry name" value="Periplasmic binding protein-like II"/>
    <property type="match status" value="1"/>
</dbReference>
<dbReference type="Gene3D" id="1.10.10.10">
    <property type="entry name" value="Winged helix-like DNA-binding domain superfamily/Winged helix DNA-binding domain"/>
    <property type="match status" value="1"/>
</dbReference>
<dbReference type="FunFam" id="1.10.10.10:FF:000001">
    <property type="entry name" value="LysR family transcriptional regulator"/>
    <property type="match status" value="1"/>
</dbReference>
<organism evidence="6 7">
    <name type="scientific">Alteribacillus bidgolensis</name>
    <dbReference type="NCBI Taxonomy" id="930129"/>
    <lineage>
        <taxon>Bacteria</taxon>
        <taxon>Bacillati</taxon>
        <taxon>Bacillota</taxon>
        <taxon>Bacilli</taxon>
        <taxon>Bacillales</taxon>
        <taxon>Bacillaceae</taxon>
        <taxon>Alteribacillus</taxon>
    </lineage>
</organism>
<dbReference type="InterPro" id="IPR005119">
    <property type="entry name" value="LysR_subst-bd"/>
</dbReference>
<keyword evidence="7" id="KW-1185">Reference proteome</keyword>
<evidence type="ECO:0000256" key="3">
    <source>
        <dbReference type="ARBA" id="ARBA00023125"/>
    </source>
</evidence>
<evidence type="ECO:0000259" key="5">
    <source>
        <dbReference type="PROSITE" id="PS50931"/>
    </source>
</evidence>
<reference evidence="6 7" key="1">
    <citation type="submission" date="2016-10" db="EMBL/GenBank/DDBJ databases">
        <authorList>
            <person name="de Groot N.N."/>
        </authorList>
    </citation>
    <scope>NUCLEOTIDE SEQUENCE [LARGE SCALE GENOMIC DNA]</scope>
    <source>
        <strain evidence="7">P4B,CCM 7963,CECT 7998,DSM 25260,IBRC-M 10614,KCTC 13821</strain>
    </source>
</reference>
<dbReference type="OrthoDB" id="8479357at2"/>
<name>A0A1G8RJD1_9BACI</name>
<dbReference type="Pfam" id="PF00126">
    <property type="entry name" value="HTH_1"/>
    <property type="match status" value="1"/>
</dbReference>
<keyword evidence="2" id="KW-0805">Transcription regulation</keyword>
<comment type="similarity">
    <text evidence="1">Belongs to the LysR transcriptional regulatory family.</text>
</comment>
<dbReference type="PRINTS" id="PR00039">
    <property type="entry name" value="HTHLYSR"/>
</dbReference>